<sequence>MGLFSKHCSRRLSCSVHPIQLALR</sequence>
<name>A0A2P2R4E3_RHIMU</name>
<evidence type="ECO:0000313" key="1">
    <source>
        <dbReference type="EMBL" id="MBX74123.1"/>
    </source>
</evidence>
<organism evidence="1">
    <name type="scientific">Rhizophora mucronata</name>
    <name type="common">Asiatic mangrove</name>
    <dbReference type="NCBI Taxonomy" id="61149"/>
    <lineage>
        <taxon>Eukaryota</taxon>
        <taxon>Viridiplantae</taxon>
        <taxon>Streptophyta</taxon>
        <taxon>Embryophyta</taxon>
        <taxon>Tracheophyta</taxon>
        <taxon>Spermatophyta</taxon>
        <taxon>Magnoliopsida</taxon>
        <taxon>eudicotyledons</taxon>
        <taxon>Gunneridae</taxon>
        <taxon>Pentapetalae</taxon>
        <taxon>rosids</taxon>
        <taxon>fabids</taxon>
        <taxon>Malpighiales</taxon>
        <taxon>Rhizophoraceae</taxon>
        <taxon>Rhizophora</taxon>
    </lineage>
</organism>
<reference evidence="1" key="1">
    <citation type="submission" date="2018-02" db="EMBL/GenBank/DDBJ databases">
        <title>Rhizophora mucronata_Transcriptome.</title>
        <authorList>
            <person name="Meera S.P."/>
            <person name="Sreeshan A."/>
            <person name="Augustine A."/>
        </authorList>
    </citation>
    <scope>NUCLEOTIDE SEQUENCE</scope>
    <source>
        <tissue evidence="1">Leaf</tissue>
    </source>
</reference>
<dbReference type="AlphaFoldDB" id="A0A2P2R4E3"/>
<protein>
    <submittedName>
        <fullName evidence="1">Uncharacterized protein</fullName>
    </submittedName>
</protein>
<accession>A0A2P2R4E3</accession>
<dbReference type="EMBL" id="GGEC01093639">
    <property type="protein sequence ID" value="MBX74123.1"/>
    <property type="molecule type" value="Transcribed_RNA"/>
</dbReference>
<proteinExistence type="predicted"/>